<name>A0A0S4IP37_BODSA</name>
<dbReference type="AlphaFoldDB" id="A0A0S4IP37"/>
<keyword evidence="1" id="KW-1133">Transmembrane helix</keyword>
<feature type="transmembrane region" description="Helical" evidence="1">
    <location>
        <begin position="6"/>
        <end position="29"/>
    </location>
</feature>
<proteinExistence type="predicted"/>
<dbReference type="EMBL" id="CYKH01000221">
    <property type="protein sequence ID" value="CUE98011.1"/>
    <property type="molecule type" value="Genomic_DNA"/>
</dbReference>
<reference evidence="3" key="1">
    <citation type="submission" date="2015-09" db="EMBL/GenBank/DDBJ databases">
        <authorList>
            <consortium name="Pathogen Informatics"/>
        </authorList>
    </citation>
    <scope>NUCLEOTIDE SEQUENCE [LARGE SCALE GENOMIC DNA]</scope>
    <source>
        <strain evidence="3">Lake Konstanz</strain>
    </source>
</reference>
<organism evidence="2 3">
    <name type="scientific">Bodo saltans</name>
    <name type="common">Flagellated protozoan</name>
    <dbReference type="NCBI Taxonomy" id="75058"/>
    <lineage>
        <taxon>Eukaryota</taxon>
        <taxon>Discoba</taxon>
        <taxon>Euglenozoa</taxon>
        <taxon>Kinetoplastea</taxon>
        <taxon>Metakinetoplastina</taxon>
        <taxon>Eubodonida</taxon>
        <taxon>Bodonidae</taxon>
        <taxon>Bodo</taxon>
    </lineage>
</organism>
<keyword evidence="3" id="KW-1185">Reference proteome</keyword>
<sequence>MSLIATVAQVLLSTFIVLSIAVLALIALYRYNSRFERWMNHAFLFPAAAAQRRGVWTQDPKYWEFVSPKCRVAPRGCDNNGRPPFDAKIASTALIPTPHSHVGHRLHRRSHTGAVGGRGDDVPLLIPK</sequence>
<gene>
    <name evidence="2" type="ORF">BSAL_57895</name>
</gene>
<keyword evidence="1" id="KW-0472">Membrane</keyword>
<protein>
    <submittedName>
        <fullName evidence="2">Transmembrane protein, putative</fullName>
    </submittedName>
</protein>
<evidence type="ECO:0000313" key="2">
    <source>
        <dbReference type="EMBL" id="CUE98011.1"/>
    </source>
</evidence>
<evidence type="ECO:0000256" key="1">
    <source>
        <dbReference type="SAM" id="Phobius"/>
    </source>
</evidence>
<dbReference type="VEuPathDB" id="TriTrypDB:BSAL_57895"/>
<dbReference type="Proteomes" id="UP000051952">
    <property type="component" value="Unassembled WGS sequence"/>
</dbReference>
<accession>A0A0S4IP37</accession>
<evidence type="ECO:0000313" key="3">
    <source>
        <dbReference type="Proteomes" id="UP000051952"/>
    </source>
</evidence>
<keyword evidence="1 2" id="KW-0812">Transmembrane</keyword>